<feature type="region of interest" description="Disordered" evidence="1">
    <location>
        <begin position="67"/>
        <end position="94"/>
    </location>
</feature>
<name>A0A1I7YM34_9BILA</name>
<feature type="compositionally biased region" description="Polar residues" evidence="1">
    <location>
        <begin position="67"/>
        <end position="78"/>
    </location>
</feature>
<evidence type="ECO:0000313" key="2">
    <source>
        <dbReference type="Proteomes" id="UP000095287"/>
    </source>
</evidence>
<dbReference type="AlphaFoldDB" id="A0A1I7YM34"/>
<reference evidence="3" key="1">
    <citation type="submission" date="2016-11" db="UniProtKB">
        <authorList>
            <consortium name="WormBaseParasite"/>
        </authorList>
    </citation>
    <scope>IDENTIFICATION</scope>
</reference>
<evidence type="ECO:0000313" key="3">
    <source>
        <dbReference type="WBParaSite" id="L893_g17724.t1"/>
    </source>
</evidence>
<organism evidence="2 3">
    <name type="scientific">Steinernema glaseri</name>
    <dbReference type="NCBI Taxonomy" id="37863"/>
    <lineage>
        <taxon>Eukaryota</taxon>
        <taxon>Metazoa</taxon>
        <taxon>Ecdysozoa</taxon>
        <taxon>Nematoda</taxon>
        <taxon>Chromadorea</taxon>
        <taxon>Rhabditida</taxon>
        <taxon>Tylenchina</taxon>
        <taxon>Panagrolaimomorpha</taxon>
        <taxon>Strongyloidoidea</taxon>
        <taxon>Steinernematidae</taxon>
        <taxon>Steinernema</taxon>
    </lineage>
</organism>
<keyword evidence="2" id="KW-1185">Reference proteome</keyword>
<proteinExistence type="predicted"/>
<sequence>MLPTDSLVRSSHRGRVRQRLRMYVAMAARLTSPAERKDKQRPSSTDDVGGTQRLQAGAFASLRPVVTNEQGVTENTCSRRQKVRTDQSENPLRASPSVIVRCPFLFDLDKIEH</sequence>
<feature type="region of interest" description="Disordered" evidence="1">
    <location>
        <begin position="28"/>
        <end position="52"/>
    </location>
</feature>
<dbReference type="Proteomes" id="UP000095287">
    <property type="component" value="Unplaced"/>
</dbReference>
<protein>
    <submittedName>
        <fullName evidence="3">Uncharacterized protein</fullName>
    </submittedName>
</protein>
<accession>A0A1I7YM34</accession>
<evidence type="ECO:0000256" key="1">
    <source>
        <dbReference type="SAM" id="MobiDB-lite"/>
    </source>
</evidence>
<dbReference type="WBParaSite" id="L893_g17724.t1">
    <property type="protein sequence ID" value="L893_g17724.t1"/>
    <property type="gene ID" value="L893_g17724"/>
</dbReference>